<proteinExistence type="predicted"/>
<evidence type="ECO:0000313" key="2">
    <source>
        <dbReference type="Proteomes" id="UP000287908"/>
    </source>
</evidence>
<comment type="caution">
    <text evidence="1">The sequence shown here is derived from an EMBL/GenBank/DDBJ whole genome shotgun (WGS) entry which is preliminary data.</text>
</comment>
<keyword evidence="1" id="KW-0131">Cell cycle</keyword>
<dbReference type="OrthoDB" id="9811176at2"/>
<organism evidence="1 2">
    <name type="scientific">Idiomarina seosinensis</name>
    <dbReference type="NCBI Taxonomy" id="281739"/>
    <lineage>
        <taxon>Bacteria</taxon>
        <taxon>Pseudomonadati</taxon>
        <taxon>Pseudomonadota</taxon>
        <taxon>Gammaproteobacteria</taxon>
        <taxon>Alteromonadales</taxon>
        <taxon>Idiomarinaceae</taxon>
        <taxon>Idiomarina</taxon>
    </lineage>
</organism>
<gene>
    <name evidence="1" type="ORF">CWI81_09185</name>
</gene>
<keyword evidence="2" id="KW-1185">Reference proteome</keyword>
<reference evidence="1 2" key="1">
    <citation type="journal article" date="2011" name="Front. Microbiol.">
        <title>Genomic signatures of strain selection and enhancement in Bacillus atrophaeus var. globigii, a historical biowarfare simulant.</title>
        <authorList>
            <person name="Gibbons H.S."/>
            <person name="Broomall S.M."/>
            <person name="McNew L.A."/>
            <person name="Daligault H."/>
            <person name="Chapman C."/>
            <person name="Bruce D."/>
            <person name="Karavis M."/>
            <person name="Krepps M."/>
            <person name="McGregor P.A."/>
            <person name="Hong C."/>
            <person name="Park K.H."/>
            <person name="Akmal A."/>
            <person name="Feldman A."/>
            <person name="Lin J.S."/>
            <person name="Chang W.E."/>
            <person name="Higgs B.W."/>
            <person name="Demirev P."/>
            <person name="Lindquist J."/>
            <person name="Liem A."/>
            <person name="Fochler E."/>
            <person name="Read T.D."/>
            <person name="Tapia R."/>
            <person name="Johnson S."/>
            <person name="Bishop-Lilly K.A."/>
            <person name="Detter C."/>
            <person name="Han C."/>
            <person name="Sozhamannan S."/>
            <person name="Rosenzweig C.N."/>
            <person name="Skowronski E.W."/>
        </authorList>
    </citation>
    <scope>NUCLEOTIDE SEQUENCE [LARGE SCALE GENOMIC DNA]</scope>
    <source>
        <strain evidence="1 2">CL-SP19</strain>
    </source>
</reference>
<dbReference type="Gene3D" id="3.40.50.300">
    <property type="entry name" value="P-loop containing nucleotide triphosphate hydrolases"/>
    <property type="match status" value="1"/>
</dbReference>
<protein>
    <submittedName>
        <fullName evidence="1">SulA-like SOS-response cell division inhibitor</fullName>
    </submittedName>
</protein>
<sequence length="198" mass="22217">MQPKLQQLVTKGLVWQGKPSSLQEHDYLPSGSQPLDEKLGGGWQLGGLHECQQQRPFTEQRLIVPLLNQALQRQLPVFWVAPPALLSAAGLTWQLCQSSYHVVIEASGLEAAWAFEQILLSGSGLALLWLPQQDTDAAMVRRWYKAAQSGLQAGFVFTGVQSQTEARAYTNRVLIQQQHNRLDIIKRRYGWPLHNVAL</sequence>
<evidence type="ECO:0000313" key="1">
    <source>
        <dbReference type="EMBL" id="RUO76269.1"/>
    </source>
</evidence>
<dbReference type="InterPro" id="IPR027417">
    <property type="entry name" value="P-loop_NTPase"/>
</dbReference>
<dbReference type="RefSeq" id="WP_126784989.1">
    <property type="nucleotide sequence ID" value="NZ_PIQF01000002.1"/>
</dbReference>
<dbReference type="AlphaFoldDB" id="A0A432ZEE3"/>
<accession>A0A432ZEE3</accession>
<dbReference type="Proteomes" id="UP000287908">
    <property type="component" value="Unassembled WGS sequence"/>
</dbReference>
<name>A0A432ZEE3_9GAMM</name>
<dbReference type="EMBL" id="PIQF01000002">
    <property type="protein sequence ID" value="RUO76269.1"/>
    <property type="molecule type" value="Genomic_DNA"/>
</dbReference>
<keyword evidence="1" id="KW-0132">Cell division</keyword>
<dbReference type="GO" id="GO:0051301">
    <property type="term" value="P:cell division"/>
    <property type="evidence" value="ECO:0007669"/>
    <property type="project" value="UniProtKB-KW"/>
</dbReference>
<dbReference type="SUPFAM" id="SSF52540">
    <property type="entry name" value="P-loop containing nucleoside triphosphate hydrolases"/>
    <property type="match status" value="1"/>
</dbReference>